<evidence type="ECO:0000256" key="1">
    <source>
        <dbReference type="SAM" id="MobiDB-lite"/>
    </source>
</evidence>
<name>K0R6P6_THAOC</name>
<evidence type="ECO:0000313" key="3">
    <source>
        <dbReference type="Proteomes" id="UP000266841"/>
    </source>
</evidence>
<dbReference type="EMBL" id="AGNL01045178">
    <property type="protein sequence ID" value="EJK49048.1"/>
    <property type="molecule type" value="Genomic_DNA"/>
</dbReference>
<sequence>MRITSRHRQGQEGTLMGGQNRPRHEKTQHEPTMKSSSTATQDSPSILGMPTIRAVVTAISAFVGLMLTRHVTVPNNAQQLRRGHFYGTVLPTVLPLIEDRDSARLDSKNVSTVVLNGIKITRPTKEEASSKKLYALFNEEGLNAQKFSLGSYIRLAQAVGRELILLPFTSRHYQDEDGVRDLIRMEDYLNNSQPYQWKTVNPFDYNVSMVISHHVINEDFKTALLKKVTGNAALTYPDDCLEGTTVTLVPREDGGYERVITTLPYAEMVEKIVATEGPVCIKGRVPVNAMDMQFEPSSFVLDITSRTFGEWQPRQSHGIIPWVMGRKPNKPLSALHLRRGDKCDEENSHSVRCGPAESMPFLDICRQEKDEGGGLYVSTNENDPEFLQVLHERGCILADNLGLDTKSIQDEADEANRLRNDNWHSLNAAALQFSVETNILMSAEKAYSMGGSSTLNNMQRHRQIAGLSPAQLI</sequence>
<dbReference type="AlphaFoldDB" id="K0R6P6"/>
<comment type="caution">
    <text evidence="2">The sequence shown here is derived from an EMBL/GenBank/DDBJ whole genome shotgun (WGS) entry which is preliminary data.</text>
</comment>
<accession>K0R6P6</accession>
<evidence type="ECO:0000313" key="2">
    <source>
        <dbReference type="EMBL" id="EJK49048.1"/>
    </source>
</evidence>
<feature type="compositionally biased region" description="Polar residues" evidence="1">
    <location>
        <begin position="33"/>
        <end position="44"/>
    </location>
</feature>
<keyword evidence="3" id="KW-1185">Reference proteome</keyword>
<protein>
    <submittedName>
        <fullName evidence="2">Uncharacterized protein</fullName>
    </submittedName>
</protein>
<organism evidence="2 3">
    <name type="scientific">Thalassiosira oceanica</name>
    <name type="common">Marine diatom</name>
    <dbReference type="NCBI Taxonomy" id="159749"/>
    <lineage>
        <taxon>Eukaryota</taxon>
        <taxon>Sar</taxon>
        <taxon>Stramenopiles</taxon>
        <taxon>Ochrophyta</taxon>
        <taxon>Bacillariophyta</taxon>
        <taxon>Coscinodiscophyceae</taxon>
        <taxon>Thalassiosirophycidae</taxon>
        <taxon>Thalassiosirales</taxon>
        <taxon>Thalassiosiraceae</taxon>
        <taxon>Thalassiosira</taxon>
    </lineage>
</organism>
<gene>
    <name evidence="2" type="ORF">THAOC_32112</name>
</gene>
<feature type="region of interest" description="Disordered" evidence="1">
    <location>
        <begin position="1"/>
        <end position="45"/>
    </location>
</feature>
<reference evidence="2 3" key="1">
    <citation type="journal article" date="2012" name="Genome Biol.">
        <title>Genome and low-iron response of an oceanic diatom adapted to chronic iron limitation.</title>
        <authorList>
            <person name="Lommer M."/>
            <person name="Specht M."/>
            <person name="Roy A.S."/>
            <person name="Kraemer L."/>
            <person name="Andreson R."/>
            <person name="Gutowska M.A."/>
            <person name="Wolf J."/>
            <person name="Bergner S.V."/>
            <person name="Schilhabel M.B."/>
            <person name="Klostermeier U.C."/>
            <person name="Beiko R.G."/>
            <person name="Rosenstiel P."/>
            <person name="Hippler M."/>
            <person name="Laroche J."/>
        </authorList>
    </citation>
    <scope>NUCLEOTIDE SEQUENCE [LARGE SCALE GENOMIC DNA]</scope>
    <source>
        <strain evidence="2 3">CCMP1005</strain>
    </source>
</reference>
<proteinExistence type="predicted"/>
<dbReference type="Proteomes" id="UP000266841">
    <property type="component" value="Unassembled WGS sequence"/>
</dbReference>